<dbReference type="SUPFAM" id="SSF63882">
    <property type="entry name" value="MoeA N-terminal region -like"/>
    <property type="match status" value="1"/>
</dbReference>
<dbReference type="OrthoDB" id="9804758at2"/>
<evidence type="ECO:0000259" key="12">
    <source>
        <dbReference type="SMART" id="SM00852"/>
    </source>
</evidence>
<dbReference type="GO" id="GO:0046872">
    <property type="term" value="F:metal ion binding"/>
    <property type="evidence" value="ECO:0007669"/>
    <property type="project" value="UniProtKB-UniRule"/>
</dbReference>
<dbReference type="FunFam" id="3.40.980.10:FF:000004">
    <property type="entry name" value="Molybdopterin molybdenumtransferase"/>
    <property type="match status" value="1"/>
</dbReference>
<evidence type="ECO:0000256" key="2">
    <source>
        <dbReference type="ARBA" id="ARBA00002901"/>
    </source>
</evidence>
<dbReference type="Gene3D" id="3.90.105.10">
    <property type="entry name" value="Molybdopterin biosynthesis moea protein, domain 2"/>
    <property type="match status" value="1"/>
</dbReference>
<proteinExistence type="inferred from homology"/>
<evidence type="ECO:0000256" key="1">
    <source>
        <dbReference type="ARBA" id="ARBA00001946"/>
    </source>
</evidence>
<dbReference type="EMBL" id="OCNJ01000001">
    <property type="protein sequence ID" value="SOD91022.1"/>
    <property type="molecule type" value="Genomic_DNA"/>
</dbReference>
<dbReference type="PANTHER" id="PTHR10192">
    <property type="entry name" value="MOLYBDOPTERIN BIOSYNTHESIS PROTEIN"/>
    <property type="match status" value="1"/>
</dbReference>
<evidence type="ECO:0000256" key="6">
    <source>
        <dbReference type="ARBA" id="ARBA00022679"/>
    </source>
</evidence>
<evidence type="ECO:0000256" key="4">
    <source>
        <dbReference type="ARBA" id="ARBA00010763"/>
    </source>
</evidence>
<comment type="pathway">
    <text evidence="3 11">Cofactor biosynthesis; molybdopterin biosynthesis.</text>
</comment>
<evidence type="ECO:0000256" key="5">
    <source>
        <dbReference type="ARBA" id="ARBA00022505"/>
    </source>
</evidence>
<dbReference type="InterPro" id="IPR036688">
    <property type="entry name" value="MoeA_C_domain_IV_sf"/>
</dbReference>
<dbReference type="EC" id="2.10.1.1" evidence="11"/>
<dbReference type="Gene3D" id="2.40.340.10">
    <property type="entry name" value="MoeA, C-terminal, domain IV"/>
    <property type="match status" value="1"/>
</dbReference>
<keyword evidence="5 11" id="KW-0500">Molybdenum</keyword>
<dbReference type="InterPro" id="IPR001453">
    <property type="entry name" value="MoaB/Mog_dom"/>
</dbReference>
<dbReference type="AlphaFoldDB" id="A0A286G6B6"/>
<dbReference type="SUPFAM" id="SSF63867">
    <property type="entry name" value="MoeA C-terminal domain-like"/>
    <property type="match status" value="1"/>
</dbReference>
<sequence>MQGDLNDCFKAPDDLLRLDDALAMLERRLFPVVATETVGLTAALGRVLAEPVHARTGNPRFDNAAMDGFCLRSADLNAAAPTTLPITGRHAAGQAPGEPLAAGAAARIFTGAPLPPGADAVVMQEDCTVDGDRVTIPPGIAAGNFVRKVGEDFAEGGVVVQPGRRLRPQDVAMAAAAGVAQLTVYRRLKVGVFGTGDELVEPGNPLGPAQIYGSNRYGLLAALATLGVEANDLGHLPDRRDATEAALKAAGETQDLIVTSGGVSVGGEDHVVAAVRALGQVHVWRMAVKPGKPTTLGTVGKAAFVGLPGYPVSTLATFMVVARPVVLRLSGATAEPLFPEVYPLPADFTFVKKHKRRQFVRASLDRSGGSPVVRLFPSQEPHVLSSLVQSDGLVDLREDCTGVLPGDMVSFIPYAHILPV</sequence>
<dbReference type="Pfam" id="PF03454">
    <property type="entry name" value="MoeA_C"/>
    <property type="match status" value="1"/>
</dbReference>
<accession>A0A286G6B6</accession>
<keyword evidence="7 11" id="KW-0479">Metal-binding</keyword>
<evidence type="ECO:0000313" key="14">
    <source>
        <dbReference type="Proteomes" id="UP000219621"/>
    </source>
</evidence>
<dbReference type="UniPathway" id="UPA00344"/>
<dbReference type="SUPFAM" id="SSF53218">
    <property type="entry name" value="Molybdenum cofactor biosynthesis proteins"/>
    <property type="match status" value="1"/>
</dbReference>
<comment type="cofactor">
    <cofactor evidence="1 11">
        <name>Mg(2+)</name>
        <dbReference type="ChEBI" id="CHEBI:18420"/>
    </cofactor>
</comment>
<dbReference type="Proteomes" id="UP000219621">
    <property type="component" value="Unassembled WGS sequence"/>
</dbReference>
<dbReference type="Gene3D" id="3.40.980.10">
    <property type="entry name" value="MoaB/Mog-like domain"/>
    <property type="match status" value="1"/>
</dbReference>
<organism evidence="13 14">
    <name type="scientific">Caenispirillum bisanense</name>
    <dbReference type="NCBI Taxonomy" id="414052"/>
    <lineage>
        <taxon>Bacteria</taxon>
        <taxon>Pseudomonadati</taxon>
        <taxon>Pseudomonadota</taxon>
        <taxon>Alphaproteobacteria</taxon>
        <taxon>Rhodospirillales</taxon>
        <taxon>Novispirillaceae</taxon>
        <taxon>Caenispirillum</taxon>
    </lineage>
</organism>
<protein>
    <recommendedName>
        <fullName evidence="11">Molybdopterin molybdenumtransferase</fullName>
        <ecNumber evidence="11">2.10.1.1</ecNumber>
    </recommendedName>
</protein>
<dbReference type="GO" id="GO:0061599">
    <property type="term" value="F:molybdopterin molybdotransferase activity"/>
    <property type="evidence" value="ECO:0007669"/>
    <property type="project" value="UniProtKB-UniRule"/>
</dbReference>
<dbReference type="InterPro" id="IPR036135">
    <property type="entry name" value="MoeA_linker/N_sf"/>
</dbReference>
<keyword evidence="9 11" id="KW-0501">Molybdenum cofactor biosynthesis</keyword>
<comment type="similarity">
    <text evidence="4 11">Belongs to the MoeA family.</text>
</comment>
<reference evidence="13 14" key="1">
    <citation type="submission" date="2017-09" db="EMBL/GenBank/DDBJ databases">
        <authorList>
            <person name="Ehlers B."/>
            <person name="Leendertz F.H."/>
        </authorList>
    </citation>
    <scope>NUCLEOTIDE SEQUENCE [LARGE SCALE GENOMIC DNA]</scope>
    <source>
        <strain evidence="13 14">USBA 140</strain>
    </source>
</reference>
<dbReference type="NCBIfam" id="TIGR00177">
    <property type="entry name" value="molyb_syn"/>
    <property type="match status" value="1"/>
</dbReference>
<keyword evidence="14" id="KW-1185">Reference proteome</keyword>
<dbReference type="Pfam" id="PF03453">
    <property type="entry name" value="MoeA_N"/>
    <property type="match status" value="1"/>
</dbReference>
<dbReference type="InterPro" id="IPR005111">
    <property type="entry name" value="MoeA_C_domain_IV"/>
</dbReference>
<dbReference type="CDD" id="cd00887">
    <property type="entry name" value="MoeA"/>
    <property type="match status" value="1"/>
</dbReference>
<gene>
    <name evidence="13" type="ORF">SAMN05421508_101770</name>
</gene>
<dbReference type="PANTHER" id="PTHR10192:SF5">
    <property type="entry name" value="GEPHYRIN"/>
    <property type="match status" value="1"/>
</dbReference>
<dbReference type="SMART" id="SM00852">
    <property type="entry name" value="MoCF_biosynth"/>
    <property type="match status" value="1"/>
</dbReference>
<dbReference type="NCBIfam" id="NF045515">
    <property type="entry name" value="Glp_gephyrin"/>
    <property type="match status" value="1"/>
</dbReference>
<evidence type="ECO:0000256" key="9">
    <source>
        <dbReference type="ARBA" id="ARBA00023150"/>
    </source>
</evidence>
<evidence type="ECO:0000313" key="13">
    <source>
        <dbReference type="EMBL" id="SOD91022.1"/>
    </source>
</evidence>
<evidence type="ECO:0000256" key="10">
    <source>
        <dbReference type="ARBA" id="ARBA00047317"/>
    </source>
</evidence>
<dbReference type="InterPro" id="IPR038987">
    <property type="entry name" value="MoeA-like"/>
</dbReference>
<comment type="catalytic activity">
    <reaction evidence="10">
        <text>adenylyl-molybdopterin + molybdate = Mo-molybdopterin + AMP + H(+)</text>
        <dbReference type="Rhea" id="RHEA:35047"/>
        <dbReference type="ChEBI" id="CHEBI:15378"/>
        <dbReference type="ChEBI" id="CHEBI:36264"/>
        <dbReference type="ChEBI" id="CHEBI:62727"/>
        <dbReference type="ChEBI" id="CHEBI:71302"/>
        <dbReference type="ChEBI" id="CHEBI:456215"/>
        <dbReference type="EC" id="2.10.1.1"/>
    </reaction>
</comment>
<dbReference type="GO" id="GO:0005829">
    <property type="term" value="C:cytosol"/>
    <property type="evidence" value="ECO:0007669"/>
    <property type="project" value="TreeGrafter"/>
</dbReference>
<feature type="domain" description="MoaB/Mog" evidence="12">
    <location>
        <begin position="191"/>
        <end position="328"/>
    </location>
</feature>
<keyword evidence="6 11" id="KW-0808">Transferase</keyword>
<evidence type="ECO:0000256" key="3">
    <source>
        <dbReference type="ARBA" id="ARBA00005046"/>
    </source>
</evidence>
<comment type="function">
    <text evidence="2 11">Catalyzes the insertion of molybdate into adenylated molybdopterin with the concomitant release of AMP.</text>
</comment>
<dbReference type="Gene3D" id="2.170.190.11">
    <property type="entry name" value="Molybdopterin biosynthesis moea protein, domain 3"/>
    <property type="match status" value="1"/>
</dbReference>
<dbReference type="InterPro" id="IPR005110">
    <property type="entry name" value="MoeA_linker/N"/>
</dbReference>
<dbReference type="RefSeq" id="WP_097277627.1">
    <property type="nucleotide sequence ID" value="NZ_OCNJ01000001.1"/>
</dbReference>
<dbReference type="InterPro" id="IPR036425">
    <property type="entry name" value="MoaB/Mog-like_dom_sf"/>
</dbReference>
<evidence type="ECO:0000256" key="8">
    <source>
        <dbReference type="ARBA" id="ARBA00022842"/>
    </source>
</evidence>
<keyword evidence="8 11" id="KW-0460">Magnesium</keyword>
<dbReference type="Pfam" id="PF00994">
    <property type="entry name" value="MoCF_biosynth"/>
    <property type="match status" value="1"/>
</dbReference>
<dbReference type="GO" id="GO:0006777">
    <property type="term" value="P:Mo-molybdopterin cofactor biosynthetic process"/>
    <property type="evidence" value="ECO:0007669"/>
    <property type="project" value="UniProtKB-UniRule"/>
</dbReference>
<evidence type="ECO:0000256" key="7">
    <source>
        <dbReference type="ARBA" id="ARBA00022723"/>
    </source>
</evidence>
<name>A0A286G6B6_9PROT</name>
<evidence type="ECO:0000256" key="11">
    <source>
        <dbReference type="RuleBase" id="RU365090"/>
    </source>
</evidence>